<feature type="binding site" evidence="6">
    <location>
        <position position="85"/>
    </location>
    <ligand>
        <name>S-adenosyl-L-methionine</name>
        <dbReference type="ChEBI" id="CHEBI:59789"/>
    </ligand>
</feature>
<dbReference type="Gene3D" id="1.10.155.10">
    <property type="entry name" value="Chemotaxis receptor methyltransferase CheR, N-terminal domain"/>
    <property type="match status" value="1"/>
</dbReference>
<dbReference type="InterPro" id="IPR050903">
    <property type="entry name" value="Bact_Chemotaxis_MeTrfase"/>
</dbReference>
<dbReference type="InterPro" id="IPR022641">
    <property type="entry name" value="CheR_N"/>
</dbReference>
<dbReference type="Gene3D" id="3.40.50.150">
    <property type="entry name" value="Vaccinia Virus protein VP39"/>
    <property type="match status" value="1"/>
</dbReference>
<dbReference type="PANTHER" id="PTHR24422:SF19">
    <property type="entry name" value="CHEMOTAXIS PROTEIN METHYLTRANSFERASE"/>
    <property type="match status" value="1"/>
</dbReference>
<dbReference type="AlphaFoldDB" id="A0A3P5XKK0"/>
<feature type="binding site" evidence="6">
    <location>
        <begin position="227"/>
        <end position="228"/>
    </location>
    <ligand>
        <name>S-adenosyl-L-methionine</name>
        <dbReference type="ChEBI" id="CHEBI:59789"/>
    </ligand>
</feature>
<dbReference type="SUPFAM" id="SSF47757">
    <property type="entry name" value="Chemotaxis receptor methyltransferase CheR, N-terminal domain"/>
    <property type="match status" value="1"/>
</dbReference>
<dbReference type="EMBL" id="UXAW01000081">
    <property type="protein sequence ID" value="VDC30714.1"/>
    <property type="molecule type" value="Genomic_DNA"/>
</dbReference>
<dbReference type="GO" id="GO:0032259">
    <property type="term" value="P:methylation"/>
    <property type="evidence" value="ECO:0007669"/>
    <property type="project" value="UniProtKB-KW"/>
</dbReference>
<dbReference type="PRINTS" id="PR00996">
    <property type="entry name" value="CHERMTFRASE"/>
</dbReference>
<dbReference type="PROSITE" id="PS50123">
    <property type="entry name" value="CHER"/>
    <property type="match status" value="1"/>
</dbReference>
<protein>
    <recommendedName>
        <fullName evidence="5">Chemotaxis protein methyltransferase</fullName>
        <ecNumber evidence="5">2.1.1.80</ecNumber>
    </recommendedName>
</protein>
<reference evidence="8 9" key="1">
    <citation type="submission" date="2018-11" db="EMBL/GenBank/DDBJ databases">
        <authorList>
            <person name="Criscuolo A."/>
        </authorList>
    </citation>
    <scope>NUCLEOTIDE SEQUENCE [LARGE SCALE GENOMIC DNA]</scope>
    <source>
        <strain evidence="8">ACIP111625</strain>
    </source>
</reference>
<dbReference type="EC" id="2.1.1.80" evidence="5"/>
<comment type="catalytic activity">
    <reaction evidence="1 5">
        <text>L-glutamyl-[protein] + S-adenosyl-L-methionine = [protein]-L-glutamate 5-O-methyl ester + S-adenosyl-L-homocysteine</text>
        <dbReference type="Rhea" id="RHEA:24452"/>
        <dbReference type="Rhea" id="RHEA-COMP:10208"/>
        <dbReference type="Rhea" id="RHEA-COMP:10311"/>
        <dbReference type="ChEBI" id="CHEBI:29973"/>
        <dbReference type="ChEBI" id="CHEBI:57856"/>
        <dbReference type="ChEBI" id="CHEBI:59789"/>
        <dbReference type="ChEBI" id="CHEBI:82795"/>
        <dbReference type="EC" id="2.1.1.80"/>
    </reaction>
</comment>
<comment type="function">
    <text evidence="5">Methylation of the membrane-bound methyl-accepting chemotaxis proteins (MCP) to form gamma-glutamyl methyl ester residues in MCP.</text>
</comment>
<evidence type="ECO:0000313" key="8">
    <source>
        <dbReference type="EMBL" id="VDC30714.1"/>
    </source>
</evidence>
<evidence type="ECO:0000256" key="3">
    <source>
        <dbReference type="ARBA" id="ARBA00022679"/>
    </source>
</evidence>
<dbReference type="SMART" id="SM00138">
    <property type="entry name" value="MeTrc"/>
    <property type="match status" value="1"/>
</dbReference>
<evidence type="ECO:0000259" key="7">
    <source>
        <dbReference type="PROSITE" id="PS50123"/>
    </source>
</evidence>
<dbReference type="Proteomes" id="UP000277498">
    <property type="component" value="Unassembled WGS sequence"/>
</dbReference>
<evidence type="ECO:0000256" key="1">
    <source>
        <dbReference type="ARBA" id="ARBA00001541"/>
    </source>
</evidence>
<accession>A0A3P5XKK0</accession>
<organism evidence="8 9">
    <name type="scientific">Pseudogemmobacter humi</name>
    <dbReference type="NCBI Taxonomy" id="2483812"/>
    <lineage>
        <taxon>Bacteria</taxon>
        <taxon>Pseudomonadati</taxon>
        <taxon>Pseudomonadota</taxon>
        <taxon>Alphaproteobacteria</taxon>
        <taxon>Rhodobacterales</taxon>
        <taxon>Paracoccaceae</taxon>
        <taxon>Pseudogemmobacter</taxon>
    </lineage>
</organism>
<keyword evidence="4 5" id="KW-0949">S-adenosyl-L-methionine</keyword>
<dbReference type="InterPro" id="IPR029063">
    <property type="entry name" value="SAM-dependent_MTases_sf"/>
</dbReference>
<evidence type="ECO:0000256" key="6">
    <source>
        <dbReference type="PIRSR" id="PIRSR000410-1"/>
    </source>
</evidence>
<evidence type="ECO:0000256" key="2">
    <source>
        <dbReference type="ARBA" id="ARBA00022603"/>
    </source>
</evidence>
<gene>
    <name evidence="8" type="primary">cheR</name>
    <name evidence="8" type="ORF">XINFAN_02652</name>
</gene>
<feature type="binding site" evidence="6">
    <location>
        <position position="87"/>
    </location>
    <ligand>
        <name>S-adenosyl-L-methionine</name>
        <dbReference type="ChEBI" id="CHEBI:59789"/>
    </ligand>
</feature>
<evidence type="ECO:0000313" key="9">
    <source>
        <dbReference type="Proteomes" id="UP000277498"/>
    </source>
</evidence>
<dbReference type="Pfam" id="PF03705">
    <property type="entry name" value="CheR_N"/>
    <property type="match status" value="1"/>
</dbReference>
<dbReference type="OrthoDB" id="9816309at2"/>
<keyword evidence="9" id="KW-1185">Reference proteome</keyword>
<feature type="binding site" evidence="6">
    <location>
        <position position="129"/>
    </location>
    <ligand>
        <name>S-adenosyl-L-methionine</name>
        <dbReference type="ChEBI" id="CHEBI:59789"/>
    </ligand>
</feature>
<keyword evidence="3 5" id="KW-0808">Transferase</keyword>
<dbReference type="Pfam" id="PF01739">
    <property type="entry name" value="CheR"/>
    <property type="match status" value="1"/>
</dbReference>
<feature type="binding site" evidence="6">
    <location>
        <begin position="210"/>
        <end position="211"/>
    </location>
    <ligand>
        <name>S-adenosyl-L-methionine</name>
        <dbReference type="ChEBI" id="CHEBI:59789"/>
    </ligand>
</feature>
<name>A0A3P5XKK0_9RHOB</name>
<dbReference type="GO" id="GO:0008983">
    <property type="term" value="F:protein-glutamate O-methyltransferase activity"/>
    <property type="evidence" value="ECO:0007669"/>
    <property type="project" value="UniProtKB-EC"/>
</dbReference>
<sequence length="290" mass="31883">MTLLAPRDSPAEALLSDADFARIAEYSRREFGLFQQENKRQLLHSRLLRLLADLDCPDIATFLDRLESGVGGPEREALIPALTTNVTSFFREAHHFRQFSDGVLHPRLGDLRRGGRLRIWSAGCSEGQEPCSIAMTVLDLLPEAPRLNIRILATDIDAKILARARIGRYPVAEAQSIPATLRAAFSRPAGADHFALDERVTGMIRFAALNLVESWPLRGPFDAIFCRNVAIYFDKPTQARLWSRFAELLAPGGMLFIGHSERVSGPAAGLLSSAGITAYQLTSAAERTGS</sequence>
<dbReference type="PIRSF" id="PIRSF000410">
    <property type="entry name" value="CheR"/>
    <property type="match status" value="1"/>
</dbReference>
<evidence type="ECO:0000256" key="5">
    <source>
        <dbReference type="PIRNR" id="PIRNR000410"/>
    </source>
</evidence>
<feature type="binding site" evidence="6">
    <location>
        <position position="155"/>
    </location>
    <ligand>
        <name>S-adenosyl-L-methionine</name>
        <dbReference type="ChEBI" id="CHEBI:59789"/>
    </ligand>
</feature>
<feature type="domain" description="CheR-type methyltransferase" evidence="7">
    <location>
        <begin position="8"/>
        <end position="284"/>
    </location>
</feature>
<dbReference type="RefSeq" id="WP_124087385.1">
    <property type="nucleotide sequence ID" value="NZ_UXAW01000081.1"/>
</dbReference>
<dbReference type="InterPro" id="IPR000780">
    <property type="entry name" value="CheR_MeTrfase"/>
</dbReference>
<dbReference type="PANTHER" id="PTHR24422">
    <property type="entry name" value="CHEMOTAXIS PROTEIN METHYLTRANSFERASE"/>
    <property type="match status" value="1"/>
</dbReference>
<dbReference type="InterPro" id="IPR036804">
    <property type="entry name" value="CheR_N_sf"/>
</dbReference>
<dbReference type="SUPFAM" id="SSF53335">
    <property type="entry name" value="S-adenosyl-L-methionine-dependent methyltransferases"/>
    <property type="match status" value="1"/>
</dbReference>
<proteinExistence type="predicted"/>
<evidence type="ECO:0000256" key="4">
    <source>
        <dbReference type="ARBA" id="ARBA00022691"/>
    </source>
</evidence>
<dbReference type="InterPro" id="IPR026024">
    <property type="entry name" value="Chemotaxis_MeTrfase_CheR"/>
</dbReference>
<dbReference type="InterPro" id="IPR022642">
    <property type="entry name" value="CheR_C"/>
</dbReference>
<keyword evidence="2 5" id="KW-0489">Methyltransferase</keyword>
<feature type="binding site" evidence="6">
    <location>
        <position position="91"/>
    </location>
    <ligand>
        <name>S-adenosyl-L-methionine</name>
        <dbReference type="ChEBI" id="CHEBI:59789"/>
    </ligand>
</feature>